<dbReference type="Proteomes" id="UP000282297">
    <property type="component" value="Chromosome"/>
</dbReference>
<accession>A0A3G8WLL4</accession>
<reference evidence="2" key="1">
    <citation type="submission" date="2018-11" db="EMBL/GenBank/DDBJ databases">
        <title>Proposal to divide the Flavobacteriaceae and reorganize its genera based on Amino Acid Identity values calculated from whole genome sequences.</title>
        <authorList>
            <person name="Nicholson A.C."/>
            <person name="Gulvik C.A."/>
            <person name="Whitney A.M."/>
            <person name="Humrighouse B.W."/>
            <person name="Bell M."/>
            <person name="Holmes B."/>
            <person name="Steigerwalt A.B."/>
            <person name="Villarma A."/>
            <person name="Sheth M."/>
            <person name="Batra D."/>
            <person name="Pryor J."/>
            <person name="Bernardet J.-F."/>
            <person name="Hugo C."/>
            <person name="Kampfer P."/>
            <person name="Newman J.D."/>
            <person name="McQuiston J.R."/>
        </authorList>
    </citation>
    <scope>NUCLEOTIDE SEQUENCE [LARGE SCALE GENOMIC DNA]</scope>
    <source>
        <strain evidence="2">H4753</strain>
    </source>
</reference>
<dbReference type="Gene3D" id="3.30.1150.10">
    <property type="match status" value="1"/>
</dbReference>
<name>A0A3G8WLL4_9FLAO</name>
<gene>
    <name evidence="1" type="ORF">EIH08_00820</name>
</gene>
<dbReference type="SUPFAM" id="SSF74653">
    <property type="entry name" value="TolA/TonB C-terminal domain"/>
    <property type="match status" value="1"/>
</dbReference>
<organism evidence="1 2">
    <name type="scientific">Chryseobacterium taklimakanense</name>
    <dbReference type="NCBI Taxonomy" id="536441"/>
    <lineage>
        <taxon>Bacteria</taxon>
        <taxon>Pseudomonadati</taxon>
        <taxon>Bacteroidota</taxon>
        <taxon>Flavobacteriia</taxon>
        <taxon>Flavobacteriales</taxon>
        <taxon>Weeksellaceae</taxon>
        <taxon>Chryseobacterium group</taxon>
        <taxon>Chryseobacterium</taxon>
    </lineage>
</organism>
<proteinExistence type="predicted"/>
<evidence type="ECO:0000313" key="1">
    <source>
        <dbReference type="EMBL" id="AZI21373.1"/>
    </source>
</evidence>
<evidence type="ECO:0000313" key="2">
    <source>
        <dbReference type="Proteomes" id="UP000282297"/>
    </source>
</evidence>
<dbReference type="EMBL" id="CP034171">
    <property type="protein sequence ID" value="AZI21373.1"/>
    <property type="molecule type" value="Genomic_DNA"/>
</dbReference>
<sequence>MTNEFKNRLADLPANEVAEMQQQFIEFMVKLDSVQNATLTRALIKVKNEEDLQKIYKAPIQDVRQQQQPVSAVEKTPEYPGGINNLRTQIADLFYFDSDTSDKILKTNVTFLVEKDGYISNVFAEGDNVNFNRQAMIAVYLLPEKFTPATVNGTAVRYMYRLPLTMNFE</sequence>
<evidence type="ECO:0008006" key="3">
    <source>
        <dbReference type="Google" id="ProtNLM"/>
    </source>
</evidence>
<protein>
    <recommendedName>
        <fullName evidence="3">TonB C-terminal domain-containing protein</fullName>
    </recommendedName>
</protein>
<dbReference type="AlphaFoldDB" id="A0A3G8WLL4"/>